<dbReference type="Proteomes" id="UP000078070">
    <property type="component" value="Chromosome"/>
</dbReference>
<dbReference type="Pfam" id="PF13772">
    <property type="entry name" value="AIG2_2"/>
    <property type="match status" value="1"/>
</dbReference>
<protein>
    <recommendedName>
        <fullName evidence="6">Gamma-glutamylcyclotransferase</fullName>
    </recommendedName>
</protein>
<evidence type="ECO:0000256" key="1">
    <source>
        <dbReference type="ARBA" id="ARBA00023239"/>
    </source>
</evidence>
<reference evidence="5" key="1">
    <citation type="submission" date="2016-05" db="EMBL/GenBank/DDBJ databases">
        <authorList>
            <person name="Baek K."/>
            <person name="Yang S.-J."/>
        </authorList>
    </citation>
    <scope>NUCLEOTIDE SEQUENCE [LARGE SCALE GENOMIC DNA]</scope>
    <source>
        <strain evidence="5">ST58-10</strain>
    </source>
</reference>
<evidence type="ECO:0008006" key="6">
    <source>
        <dbReference type="Google" id="ProtNLM"/>
    </source>
</evidence>
<feature type="binding site" evidence="3">
    <location>
        <begin position="7"/>
        <end position="12"/>
    </location>
    <ligand>
        <name>substrate</name>
    </ligand>
</feature>
<accession>A0A1A9F141</accession>
<evidence type="ECO:0000313" key="5">
    <source>
        <dbReference type="Proteomes" id="UP000078070"/>
    </source>
</evidence>
<evidence type="ECO:0000256" key="2">
    <source>
        <dbReference type="PIRSR" id="PIRSR617939-1"/>
    </source>
</evidence>
<dbReference type="SUPFAM" id="SSF110857">
    <property type="entry name" value="Gamma-glutamyl cyclotransferase-like"/>
    <property type="match status" value="1"/>
</dbReference>
<dbReference type="AlphaFoldDB" id="A0A1A9F141"/>
<feature type="binding site" evidence="3">
    <location>
        <position position="125"/>
    </location>
    <ligand>
        <name>substrate</name>
    </ligand>
</feature>
<dbReference type="InterPro" id="IPR036568">
    <property type="entry name" value="GGCT-like_sf"/>
</dbReference>
<dbReference type="KEGG" id="mars:A8C75_14630"/>
<dbReference type="EMBL" id="CP015839">
    <property type="protein sequence ID" value="ANG63588.1"/>
    <property type="molecule type" value="Genomic_DNA"/>
</dbReference>
<dbReference type="Gene3D" id="3.10.490.10">
    <property type="entry name" value="Gamma-glutamyl cyclotransferase-like"/>
    <property type="match status" value="1"/>
</dbReference>
<dbReference type="PANTHER" id="PTHR12935:SF0">
    <property type="entry name" value="GAMMA-GLUTAMYLCYCLOTRANSFERASE"/>
    <property type="match status" value="1"/>
</dbReference>
<name>A0A1A9F141_9GAMM</name>
<keyword evidence="5" id="KW-1185">Reference proteome</keyword>
<dbReference type="STRING" id="1821621.A8C75_14630"/>
<organism evidence="4 5">
    <name type="scientific">Marinobacterium aestuarii</name>
    <dbReference type="NCBI Taxonomy" id="1821621"/>
    <lineage>
        <taxon>Bacteria</taxon>
        <taxon>Pseudomonadati</taxon>
        <taxon>Pseudomonadota</taxon>
        <taxon>Gammaproteobacteria</taxon>
        <taxon>Oceanospirillales</taxon>
        <taxon>Oceanospirillaceae</taxon>
        <taxon>Marinobacterium</taxon>
    </lineage>
</organism>
<evidence type="ECO:0000313" key="4">
    <source>
        <dbReference type="EMBL" id="ANG63588.1"/>
    </source>
</evidence>
<sequence>MRGAMFYFAYGSNLSERRLRARISSVRKVANGVLAGHQLRFHKVSQRDGSAKCDAFDTGVARHFVLGVLFDISAPDRARLDRYEGLNCGYEARDILVRLDDGSSVAAFTYCATLINPAVRPFDWYLEHVLRGAREHGFAHAYIQQIEAIECVTDPDAARCARERGIYCSSKRAASRGI</sequence>
<dbReference type="GO" id="GO:0003839">
    <property type="term" value="F:gamma-glutamylcyclotransferase activity"/>
    <property type="evidence" value="ECO:0007669"/>
    <property type="project" value="InterPro"/>
</dbReference>
<keyword evidence="1" id="KW-0456">Lyase</keyword>
<gene>
    <name evidence="4" type="ORF">A8C75_14630</name>
</gene>
<dbReference type="PANTHER" id="PTHR12935">
    <property type="entry name" value="GAMMA-GLUTAMYLCYCLOTRANSFERASE"/>
    <property type="match status" value="1"/>
</dbReference>
<evidence type="ECO:0000256" key="3">
    <source>
        <dbReference type="PIRSR" id="PIRSR617939-2"/>
    </source>
</evidence>
<dbReference type="CDD" id="cd06661">
    <property type="entry name" value="GGCT_like"/>
    <property type="match status" value="1"/>
</dbReference>
<dbReference type="InterPro" id="IPR013024">
    <property type="entry name" value="GGCT-like"/>
</dbReference>
<proteinExistence type="predicted"/>
<reference evidence="4 5" key="2">
    <citation type="journal article" date="2018" name="Int. J. Syst. Evol. Microbiol.">
        <title>Marinobacterium aestuarii sp. nov., a benzene-degrading marine bacterium isolated from estuary sediment.</title>
        <authorList>
            <person name="Bae S.S."/>
            <person name="Jung J."/>
            <person name="Chung D."/>
            <person name="Baek K."/>
        </authorList>
    </citation>
    <scope>NUCLEOTIDE SEQUENCE [LARGE SCALE GENOMIC DNA]</scope>
    <source>
        <strain evidence="4 5">ST58-10</strain>
    </source>
</reference>
<dbReference type="InterPro" id="IPR017939">
    <property type="entry name" value="G-Glutamylcylcotransferase"/>
</dbReference>
<feature type="active site" description="Proton acceptor" evidence="2">
    <location>
        <position position="84"/>
    </location>
</feature>